<feature type="repeat" description="Hemopexin" evidence="13">
    <location>
        <begin position="484"/>
        <end position="530"/>
    </location>
</feature>
<keyword evidence="2" id="KW-0645">Protease</keyword>
<dbReference type="SUPFAM" id="SSF50923">
    <property type="entry name" value="Hemopexin-like domain"/>
    <property type="match status" value="1"/>
</dbReference>
<dbReference type="InterPro" id="IPR000585">
    <property type="entry name" value="Hemopexin-like_dom"/>
</dbReference>
<dbReference type="GO" id="GO:0030574">
    <property type="term" value="P:collagen catabolic process"/>
    <property type="evidence" value="ECO:0007669"/>
    <property type="project" value="TreeGrafter"/>
</dbReference>
<dbReference type="FunFam" id="3.40.390.10:FF:000022">
    <property type="entry name" value="Matrix metalloproteinase 1, isoform C"/>
    <property type="match status" value="1"/>
</dbReference>
<name>A0AAJ7WIF7_9ACAR</name>
<evidence type="ECO:0000256" key="6">
    <source>
        <dbReference type="ARBA" id="ARBA00022833"/>
    </source>
</evidence>
<feature type="binding site" evidence="11">
    <location>
        <position position="488"/>
    </location>
    <ligand>
        <name>Ca(2+)</name>
        <dbReference type="ChEBI" id="CHEBI:29108"/>
        <label>4</label>
    </ligand>
</feature>
<keyword evidence="16" id="KW-1185">Reference proteome</keyword>
<dbReference type="InterPro" id="IPR024079">
    <property type="entry name" value="MetalloPept_cat_dom_sf"/>
</dbReference>
<feature type="domain" description="Peptidase metallopeptidase" evidence="15">
    <location>
        <begin position="131"/>
        <end position="292"/>
    </location>
</feature>
<dbReference type="Gene3D" id="2.110.10.10">
    <property type="entry name" value="Hemopexin-like domain"/>
    <property type="match status" value="1"/>
</dbReference>
<dbReference type="GO" id="GO:0031012">
    <property type="term" value="C:extracellular matrix"/>
    <property type="evidence" value="ECO:0007669"/>
    <property type="project" value="InterPro"/>
</dbReference>
<feature type="binding site" evidence="11">
    <location>
        <position position="264"/>
    </location>
    <ligand>
        <name>Zn(2+)</name>
        <dbReference type="ChEBI" id="CHEBI:29105"/>
        <label>2</label>
        <note>catalytic</note>
    </ligand>
</feature>
<feature type="binding site" evidence="11">
    <location>
        <position position="393"/>
    </location>
    <ligand>
        <name>Ca(2+)</name>
        <dbReference type="ChEBI" id="CHEBI:29108"/>
        <label>4</label>
    </ligand>
</feature>
<feature type="binding site" evidence="10">
    <location>
        <position position="256"/>
    </location>
    <ligand>
        <name>Zn(2+)</name>
        <dbReference type="ChEBI" id="CHEBI:29105"/>
        <label>2</label>
        <note>catalytic</note>
    </ligand>
</feature>
<dbReference type="RefSeq" id="XP_028968266.1">
    <property type="nucleotide sequence ID" value="XM_029112433.1"/>
</dbReference>
<comment type="cofactor">
    <cofactor evidence="11">
        <name>Ca(2+)</name>
        <dbReference type="ChEBI" id="CHEBI:29108"/>
    </cofactor>
    <text evidence="11">Can bind about 5 Ca(2+) ions per subunit.</text>
</comment>
<evidence type="ECO:0000256" key="10">
    <source>
        <dbReference type="PIRSR" id="PIRSR001191-2"/>
    </source>
</evidence>
<dbReference type="InterPro" id="IPR021190">
    <property type="entry name" value="Pept_M10A"/>
</dbReference>
<dbReference type="InterPro" id="IPR001818">
    <property type="entry name" value="Pept_M10_metallopeptidase"/>
</dbReference>
<proteinExistence type="inferred from homology"/>
<feature type="binding site" evidence="10">
    <location>
        <position position="246"/>
    </location>
    <ligand>
        <name>Zn(2+)</name>
        <dbReference type="ChEBI" id="CHEBI:29105"/>
        <label>2</label>
        <note>catalytic</note>
    </ligand>
</feature>
<feature type="binding site" evidence="11">
    <location>
        <position position="194"/>
    </location>
    <ligand>
        <name>Zn(2+)</name>
        <dbReference type="ChEBI" id="CHEBI:29105"/>
        <label>1</label>
    </ligand>
</feature>
<feature type="binding site" evidence="11">
    <location>
        <position position="201"/>
    </location>
    <ligand>
        <name>Ca(2+)</name>
        <dbReference type="ChEBI" id="CHEBI:29108"/>
        <label>3</label>
    </ligand>
</feature>
<dbReference type="GeneID" id="100907722"/>
<evidence type="ECO:0000256" key="3">
    <source>
        <dbReference type="ARBA" id="ARBA00022723"/>
    </source>
</evidence>
<evidence type="ECO:0000256" key="14">
    <source>
        <dbReference type="SAM" id="SignalP"/>
    </source>
</evidence>
<keyword evidence="6 10" id="KW-0862">Zinc</keyword>
<dbReference type="InterPro" id="IPR002477">
    <property type="entry name" value="Peptidoglycan-bd-like"/>
</dbReference>
<feature type="binding site" evidence="11">
    <location>
        <position position="218"/>
    </location>
    <ligand>
        <name>Ca(2+)</name>
        <dbReference type="ChEBI" id="CHEBI:29108"/>
        <label>2</label>
    </ligand>
</feature>
<dbReference type="CDD" id="cd00094">
    <property type="entry name" value="HX"/>
    <property type="match status" value="1"/>
</dbReference>
<feature type="binding site" evidence="10">
    <location>
        <position position="250"/>
    </location>
    <ligand>
        <name>Zn(2+)</name>
        <dbReference type="ChEBI" id="CHEBI:29105"/>
        <label>2</label>
        <note>catalytic</note>
    </ligand>
</feature>
<keyword evidence="3 10" id="KW-0479">Metal-binding</keyword>
<feature type="modified residue" description="Phosphotyrosine; by PKDCC" evidence="12">
    <location>
        <position position="423"/>
    </location>
</feature>
<feature type="binding site" evidence="11">
    <location>
        <position position="442"/>
    </location>
    <ligand>
        <name>Ca(2+)</name>
        <dbReference type="ChEBI" id="CHEBI:29108"/>
        <label>5</label>
    </ligand>
</feature>
<evidence type="ECO:0000256" key="8">
    <source>
        <dbReference type="ARBA" id="ARBA00023145"/>
    </source>
</evidence>
<dbReference type="GO" id="GO:0008270">
    <property type="term" value="F:zinc ion binding"/>
    <property type="evidence" value="ECO:0007669"/>
    <property type="project" value="InterPro"/>
</dbReference>
<feature type="binding site" description="in inhibited form" evidence="11">
    <location>
        <position position="111"/>
    </location>
    <ligand>
        <name>Zn(2+)</name>
        <dbReference type="ChEBI" id="CHEBI:29105"/>
        <label>2</label>
        <note>catalytic</note>
    </ligand>
</feature>
<evidence type="ECO:0000256" key="7">
    <source>
        <dbReference type="ARBA" id="ARBA00023049"/>
    </source>
</evidence>
<feature type="active site" evidence="9">
    <location>
        <position position="247"/>
    </location>
</feature>
<evidence type="ECO:0000256" key="1">
    <source>
        <dbReference type="ARBA" id="ARBA00010370"/>
    </source>
</evidence>
<dbReference type="Proteomes" id="UP000694867">
    <property type="component" value="Unplaced"/>
</dbReference>
<dbReference type="SUPFAM" id="SSF55486">
    <property type="entry name" value="Metalloproteases ('zincins'), catalytic domain"/>
    <property type="match status" value="1"/>
</dbReference>
<feature type="chain" id="PRO_5042521513" evidence="14">
    <location>
        <begin position="28"/>
        <end position="572"/>
    </location>
</feature>
<feature type="binding site" evidence="11">
    <location>
        <position position="196"/>
    </location>
    <ligand>
        <name>Zn(2+)</name>
        <dbReference type="ChEBI" id="CHEBI:29105"/>
        <label>1</label>
    </ligand>
</feature>
<comment type="similarity">
    <text evidence="1">Belongs to the peptidase M10A family.</text>
</comment>
<feature type="binding site" evidence="11">
    <location>
        <position position="209"/>
    </location>
    <ligand>
        <name>Zn(2+)</name>
        <dbReference type="ChEBI" id="CHEBI:29105"/>
        <label>1</label>
    </ligand>
</feature>
<keyword evidence="5" id="KW-0378">Hydrolase</keyword>
<dbReference type="AlphaFoldDB" id="A0AAJ7WIF7"/>
<dbReference type="GO" id="GO:0005615">
    <property type="term" value="C:extracellular space"/>
    <property type="evidence" value="ECO:0007669"/>
    <property type="project" value="TreeGrafter"/>
</dbReference>
<feature type="repeat" description="Hemopexin" evidence="13">
    <location>
        <begin position="436"/>
        <end position="483"/>
    </location>
</feature>
<dbReference type="InterPro" id="IPR036365">
    <property type="entry name" value="PGBD-like_sf"/>
</dbReference>
<feature type="binding site" evidence="11">
    <location>
        <position position="222"/>
    </location>
    <ligand>
        <name>Zn(2+)</name>
        <dbReference type="ChEBI" id="CHEBI:29105"/>
        <label>1</label>
    </ligand>
</feature>
<dbReference type="PANTHER" id="PTHR10201:SF308">
    <property type="entry name" value="MATRIX METALLOPROTEINASE 2"/>
    <property type="match status" value="1"/>
</dbReference>
<dbReference type="FunFam" id="2.110.10.10:FF:000005">
    <property type="entry name" value="Stromelysin-3 preproprotein"/>
    <property type="match status" value="1"/>
</dbReference>
<dbReference type="SMART" id="SM00120">
    <property type="entry name" value="HX"/>
    <property type="match status" value="4"/>
</dbReference>
<reference evidence="17" key="1">
    <citation type="submission" date="2025-08" db="UniProtKB">
        <authorList>
            <consortium name="RefSeq"/>
        </authorList>
    </citation>
    <scope>IDENTIFICATION</scope>
</reference>
<evidence type="ECO:0000256" key="2">
    <source>
        <dbReference type="ARBA" id="ARBA00022670"/>
    </source>
</evidence>
<dbReference type="PIRSF" id="PIRSF001191">
    <property type="entry name" value="Peptidase_M10A_matrix"/>
    <property type="match status" value="1"/>
</dbReference>
<feature type="binding site" evidence="11">
    <location>
        <position position="341"/>
    </location>
    <ligand>
        <name>Ca(2+)</name>
        <dbReference type="ChEBI" id="CHEBI:29108"/>
        <label>5</label>
    </ligand>
</feature>
<evidence type="ECO:0000256" key="4">
    <source>
        <dbReference type="ARBA" id="ARBA00022737"/>
    </source>
</evidence>
<dbReference type="InterPro" id="IPR018487">
    <property type="entry name" value="Hemopexin-like_repeat"/>
</dbReference>
<dbReference type="InterPro" id="IPR006026">
    <property type="entry name" value="Peptidase_Metallo"/>
</dbReference>
<evidence type="ECO:0000259" key="15">
    <source>
        <dbReference type="SMART" id="SM00235"/>
    </source>
</evidence>
<sequence>MWPSAGFAVIFTTLGLSLELTVKMCAGAPTLPPQPSSENGKDSSAPKKIKEFLDQFGYTKEELTARSSVAYLESSEDPLASAIRRLQSFAGIPVTGEVDNETLDLMRKPRCGVKDIDWSREGVRKKRYLIHGDPWPRTNLTYSISDWPTNLDANFIRSKLGRAIRVWSKHSKLVFTETRDPNADIVIKFLRGRHGDAYPFDGPGMVLAHAYFPGTEIGGDVHFDADENWGSKMATTGVELFVAAAHEFGHSLGLAHVQEPSSLMYPWYQQFTEDTFQLPEDDVRGIQRLYGRPDRPDYKPRFFVTTRRPFFTTSTSRRPDVFLSPQEQPPDPCQMDSIDSISMIRGETFIFKGKYFFRLDNELQIMGSHAFEISRLFGGFPTVSNNGAEVRVDAVYESRRGEINFFIGREIYVYNGQNLMPGYPKPLSSIGIPDSVMQIDAAFIWGYNQKIYLFHNDQYWRYNEQERMVEADYPRHIQMWGGVPPRIDAAFTWTDQSTYFFKSRSFWRFHNRRLTVFNDSGSIAQFWFGCQNSSPSSTFISPLHTFSALLLIVFYNQFLFESRLFRSTSEAL</sequence>
<feature type="signal peptide" evidence="14">
    <location>
        <begin position="1"/>
        <end position="27"/>
    </location>
</feature>
<evidence type="ECO:0000313" key="17">
    <source>
        <dbReference type="RefSeq" id="XP_028968266.1"/>
    </source>
</evidence>
<feature type="repeat" description="Hemopexin" evidence="13">
    <location>
        <begin position="389"/>
        <end position="434"/>
    </location>
</feature>
<evidence type="ECO:0000256" key="9">
    <source>
        <dbReference type="PIRSR" id="PIRSR001191-1"/>
    </source>
</evidence>
<feature type="binding site" evidence="11">
    <location>
        <position position="220"/>
    </location>
    <ligand>
        <name>Ca(2+)</name>
        <dbReference type="ChEBI" id="CHEBI:29108"/>
        <label>2</label>
    </ligand>
</feature>
<dbReference type="Pfam" id="PF00413">
    <property type="entry name" value="Peptidase_M10"/>
    <property type="match status" value="1"/>
</dbReference>
<dbReference type="PRINTS" id="PR00138">
    <property type="entry name" value="MATRIXIN"/>
</dbReference>
<evidence type="ECO:0000256" key="5">
    <source>
        <dbReference type="ARBA" id="ARBA00022801"/>
    </source>
</evidence>
<dbReference type="PANTHER" id="PTHR10201">
    <property type="entry name" value="MATRIX METALLOPROTEINASE"/>
    <property type="match status" value="1"/>
</dbReference>
<feature type="binding site" evidence="11">
    <location>
        <position position="224"/>
    </location>
    <ligand>
        <name>Ca(2+)</name>
        <dbReference type="ChEBI" id="CHEBI:29108"/>
        <label>3</label>
    </ligand>
</feature>
<dbReference type="GO" id="GO:0006508">
    <property type="term" value="P:proteolysis"/>
    <property type="evidence" value="ECO:0007669"/>
    <property type="project" value="UniProtKB-KW"/>
</dbReference>
<dbReference type="SMART" id="SM00235">
    <property type="entry name" value="ZnMc"/>
    <property type="match status" value="1"/>
</dbReference>
<dbReference type="PROSITE" id="PS51642">
    <property type="entry name" value="HEMOPEXIN_2"/>
    <property type="match status" value="4"/>
</dbReference>
<feature type="binding site" evidence="11">
    <location>
        <position position="227"/>
    </location>
    <ligand>
        <name>Ca(2+)</name>
        <dbReference type="ChEBI" id="CHEBI:29108"/>
        <label>1</label>
    </ligand>
</feature>
<dbReference type="InterPro" id="IPR033739">
    <property type="entry name" value="M10A_MMP"/>
</dbReference>
<dbReference type="SUPFAM" id="SSF47090">
    <property type="entry name" value="PGBD-like"/>
    <property type="match status" value="1"/>
</dbReference>
<feature type="binding site" evidence="11">
    <location>
        <position position="339"/>
    </location>
    <ligand>
        <name>Ca(2+)</name>
        <dbReference type="ChEBI" id="CHEBI:29108"/>
        <label>4</label>
    </ligand>
</feature>
<feature type="binding site" evidence="11">
    <location>
        <position position="184"/>
    </location>
    <ligand>
        <name>Ca(2+)</name>
        <dbReference type="ChEBI" id="CHEBI:29108"/>
        <label>2</label>
    </ligand>
</feature>
<keyword evidence="11" id="KW-0106">Calcium</keyword>
<dbReference type="Gene3D" id="3.40.390.10">
    <property type="entry name" value="Collagenase (Catalytic Domain)"/>
    <property type="match status" value="1"/>
</dbReference>
<evidence type="ECO:0000256" key="12">
    <source>
        <dbReference type="PIRSR" id="PIRSR621190-4"/>
    </source>
</evidence>
<keyword evidence="4" id="KW-0677">Repeat</keyword>
<feature type="repeat" description="Hemopexin" evidence="13">
    <location>
        <begin position="332"/>
        <end position="380"/>
    </location>
</feature>
<evidence type="ECO:0000313" key="16">
    <source>
        <dbReference type="Proteomes" id="UP000694867"/>
    </source>
</evidence>
<dbReference type="CDD" id="cd04278">
    <property type="entry name" value="ZnMc_MMP"/>
    <property type="match status" value="1"/>
</dbReference>
<keyword evidence="14" id="KW-0732">Signal</keyword>
<evidence type="ECO:0000256" key="11">
    <source>
        <dbReference type="PIRSR" id="PIRSR621190-2"/>
    </source>
</evidence>
<dbReference type="Pfam" id="PF01471">
    <property type="entry name" value="PG_binding_1"/>
    <property type="match status" value="1"/>
</dbReference>
<comment type="cofactor">
    <cofactor evidence="11">
        <name>Zn(2+)</name>
        <dbReference type="ChEBI" id="CHEBI:29105"/>
    </cofactor>
    <text evidence="11">Binds 2 Zn(2+) ions per subunit.</text>
</comment>
<dbReference type="KEGG" id="goe:100907722"/>
<keyword evidence="8" id="KW-0865">Zymogen</keyword>
<evidence type="ECO:0000256" key="13">
    <source>
        <dbReference type="PROSITE-ProRule" id="PRU01011"/>
    </source>
</evidence>
<protein>
    <submittedName>
        <fullName evidence="17">Matrix metalloproteinase-2</fullName>
    </submittedName>
</protein>
<dbReference type="GO" id="GO:0004222">
    <property type="term" value="F:metalloendopeptidase activity"/>
    <property type="evidence" value="ECO:0007669"/>
    <property type="project" value="InterPro"/>
</dbReference>
<dbReference type="Pfam" id="PF00045">
    <property type="entry name" value="Hemopexin"/>
    <property type="match status" value="4"/>
</dbReference>
<accession>A0AAJ7WIF7</accession>
<keyword evidence="7 17" id="KW-0482">Metalloprotease</keyword>
<feature type="binding site" evidence="11">
    <location>
        <position position="202"/>
    </location>
    <ligand>
        <name>Ca(2+)</name>
        <dbReference type="ChEBI" id="CHEBI:29108"/>
        <label>3</label>
    </ligand>
</feature>
<gene>
    <name evidence="17" type="primary">LOC100907722</name>
</gene>
<feature type="binding site" evidence="11">
    <location>
        <position position="227"/>
    </location>
    <ligand>
        <name>Ca(2+)</name>
        <dbReference type="ChEBI" id="CHEBI:29108"/>
        <label>3</label>
    </ligand>
</feature>
<dbReference type="InterPro" id="IPR036375">
    <property type="entry name" value="Hemopexin-like_dom_sf"/>
</dbReference>
<organism evidence="16 17">
    <name type="scientific">Galendromus occidentalis</name>
    <name type="common">western predatory mite</name>
    <dbReference type="NCBI Taxonomy" id="34638"/>
    <lineage>
        <taxon>Eukaryota</taxon>
        <taxon>Metazoa</taxon>
        <taxon>Ecdysozoa</taxon>
        <taxon>Arthropoda</taxon>
        <taxon>Chelicerata</taxon>
        <taxon>Arachnida</taxon>
        <taxon>Acari</taxon>
        <taxon>Parasitiformes</taxon>
        <taxon>Mesostigmata</taxon>
        <taxon>Gamasina</taxon>
        <taxon>Phytoseioidea</taxon>
        <taxon>Phytoseiidae</taxon>
        <taxon>Typhlodrominae</taxon>
        <taxon>Galendromus</taxon>
    </lineage>
</organism>
<dbReference type="GO" id="GO:0030198">
    <property type="term" value="P:extracellular matrix organization"/>
    <property type="evidence" value="ECO:0007669"/>
    <property type="project" value="TreeGrafter"/>
</dbReference>